<keyword evidence="4" id="KW-1185">Reference proteome</keyword>
<dbReference type="PANTHER" id="PTHR33736:SF18">
    <property type="entry name" value="F-BOX DOMAIN-CONTAINING PROTEIN"/>
    <property type="match status" value="1"/>
</dbReference>
<dbReference type="AlphaFoldDB" id="A0AAE1XBC8"/>
<keyword evidence="2" id="KW-1133">Transmembrane helix</keyword>
<keyword evidence="2" id="KW-0812">Transmembrane</keyword>
<accession>A0AAE1XBC8</accession>
<keyword evidence="2" id="KW-0472">Membrane</keyword>
<feature type="region of interest" description="Disordered" evidence="1">
    <location>
        <begin position="1"/>
        <end position="27"/>
    </location>
</feature>
<dbReference type="Gene3D" id="1.20.1280.50">
    <property type="match status" value="1"/>
</dbReference>
<dbReference type="InterPro" id="IPR036047">
    <property type="entry name" value="F-box-like_dom_sf"/>
</dbReference>
<organism evidence="3 4">
    <name type="scientific">Sesamum angolense</name>
    <dbReference type="NCBI Taxonomy" id="2727404"/>
    <lineage>
        <taxon>Eukaryota</taxon>
        <taxon>Viridiplantae</taxon>
        <taxon>Streptophyta</taxon>
        <taxon>Embryophyta</taxon>
        <taxon>Tracheophyta</taxon>
        <taxon>Spermatophyta</taxon>
        <taxon>Magnoliopsida</taxon>
        <taxon>eudicotyledons</taxon>
        <taxon>Gunneridae</taxon>
        <taxon>Pentapetalae</taxon>
        <taxon>asterids</taxon>
        <taxon>lamiids</taxon>
        <taxon>Lamiales</taxon>
        <taxon>Pedaliaceae</taxon>
        <taxon>Sesamum</taxon>
    </lineage>
</organism>
<feature type="transmembrane region" description="Helical" evidence="2">
    <location>
        <begin position="322"/>
        <end position="343"/>
    </location>
</feature>
<dbReference type="PANTHER" id="PTHR33736">
    <property type="entry name" value="F-BOX PROTEIN-RELATED"/>
    <property type="match status" value="1"/>
</dbReference>
<reference evidence="3" key="2">
    <citation type="journal article" date="2024" name="Plant">
        <title>Genomic evolution and insights into agronomic trait innovations of Sesamum species.</title>
        <authorList>
            <person name="Miao H."/>
            <person name="Wang L."/>
            <person name="Qu L."/>
            <person name="Liu H."/>
            <person name="Sun Y."/>
            <person name="Le M."/>
            <person name="Wang Q."/>
            <person name="Wei S."/>
            <person name="Zheng Y."/>
            <person name="Lin W."/>
            <person name="Duan Y."/>
            <person name="Cao H."/>
            <person name="Xiong S."/>
            <person name="Wang X."/>
            <person name="Wei L."/>
            <person name="Li C."/>
            <person name="Ma Q."/>
            <person name="Ju M."/>
            <person name="Zhao R."/>
            <person name="Li G."/>
            <person name="Mu C."/>
            <person name="Tian Q."/>
            <person name="Mei H."/>
            <person name="Zhang T."/>
            <person name="Gao T."/>
            <person name="Zhang H."/>
        </authorList>
    </citation>
    <scope>NUCLEOTIDE SEQUENCE</scope>
    <source>
        <strain evidence="3">K16</strain>
    </source>
</reference>
<protein>
    <submittedName>
        <fullName evidence="3">F-box protein</fullName>
    </submittedName>
</protein>
<evidence type="ECO:0000313" key="4">
    <source>
        <dbReference type="Proteomes" id="UP001289374"/>
    </source>
</evidence>
<reference evidence="3" key="1">
    <citation type="submission" date="2020-06" db="EMBL/GenBank/DDBJ databases">
        <authorList>
            <person name="Li T."/>
            <person name="Hu X."/>
            <person name="Zhang T."/>
            <person name="Song X."/>
            <person name="Zhang H."/>
            <person name="Dai N."/>
            <person name="Sheng W."/>
            <person name="Hou X."/>
            <person name="Wei L."/>
        </authorList>
    </citation>
    <scope>NUCLEOTIDE SEQUENCE</scope>
    <source>
        <strain evidence="3">K16</strain>
        <tissue evidence="3">Leaf</tissue>
    </source>
</reference>
<name>A0AAE1XBC8_9LAMI</name>
<dbReference type="Proteomes" id="UP001289374">
    <property type="component" value="Unassembled WGS sequence"/>
</dbReference>
<feature type="compositionally biased region" description="Polar residues" evidence="1">
    <location>
        <begin position="1"/>
        <end position="12"/>
    </location>
</feature>
<proteinExistence type="predicted"/>
<dbReference type="SUPFAM" id="SSF81383">
    <property type="entry name" value="F-box domain"/>
    <property type="match status" value="1"/>
</dbReference>
<evidence type="ECO:0000256" key="1">
    <source>
        <dbReference type="SAM" id="MobiDB-lite"/>
    </source>
</evidence>
<evidence type="ECO:0000256" key="2">
    <source>
        <dbReference type="SAM" id="Phobius"/>
    </source>
</evidence>
<gene>
    <name evidence="3" type="ORF">Sango_0423100</name>
</gene>
<comment type="caution">
    <text evidence="3">The sequence shown here is derived from an EMBL/GenBank/DDBJ whole genome shotgun (WGS) entry which is preliminary data.</text>
</comment>
<dbReference type="InterPro" id="IPR045283">
    <property type="entry name" value="AT3G44326-like"/>
</dbReference>
<sequence>MTQTSMASNTTVPTPPAADHGGGTPITSIHPDIIQSHILNRLDGPTLASTSCASAQLLSLCSEDCLWMSICNSAWPSTTHPTVRRAIDAFPSGHRSFYSDSFPAVRCRGPSEKARQVRVPGTSEFISAVDIYCDEKLVYSKVLVTETLSGWFLSSPFRIDLLEPKETVPTPLKYDGEEGACMELAEDRIRVSWILIDPTKKRAVNVASLKAVEARRHWLTEDIQLRYATVMAGDGGELVQCGVVMTCGGKEDGELQVREVSMQVEDMEGRILTGLDSLVILDEAMEGQRRKSDSESEKAIYESFLSMKVESRERKQRRERGVDMACIAAGVSIFVAIWMIFFWR</sequence>
<evidence type="ECO:0000313" key="3">
    <source>
        <dbReference type="EMBL" id="KAK4408421.1"/>
    </source>
</evidence>
<dbReference type="EMBL" id="JACGWL010000002">
    <property type="protein sequence ID" value="KAK4408421.1"/>
    <property type="molecule type" value="Genomic_DNA"/>
</dbReference>